<reference evidence="1 2" key="1">
    <citation type="journal article" date="2022" name="Plant J.">
        <title>Chromosome-level genome of Camellia lanceoleosa provides a valuable resource for understanding genome evolution and self-incompatibility.</title>
        <authorList>
            <person name="Gong W."/>
            <person name="Xiao S."/>
            <person name="Wang L."/>
            <person name="Liao Z."/>
            <person name="Chang Y."/>
            <person name="Mo W."/>
            <person name="Hu G."/>
            <person name="Li W."/>
            <person name="Zhao G."/>
            <person name="Zhu H."/>
            <person name="Hu X."/>
            <person name="Ji K."/>
            <person name="Xiang X."/>
            <person name="Song Q."/>
            <person name="Yuan D."/>
            <person name="Jin S."/>
            <person name="Zhang L."/>
        </authorList>
    </citation>
    <scope>NUCLEOTIDE SEQUENCE [LARGE SCALE GENOMIC DNA]</scope>
    <source>
        <strain evidence="1">SQ_2022a</strain>
    </source>
</reference>
<evidence type="ECO:0000313" key="2">
    <source>
        <dbReference type="Proteomes" id="UP001060215"/>
    </source>
</evidence>
<protein>
    <submittedName>
        <fullName evidence="1">HD domain-containing protein C4G3.17</fullName>
    </submittedName>
</protein>
<organism evidence="1 2">
    <name type="scientific">Camellia lanceoleosa</name>
    <dbReference type="NCBI Taxonomy" id="1840588"/>
    <lineage>
        <taxon>Eukaryota</taxon>
        <taxon>Viridiplantae</taxon>
        <taxon>Streptophyta</taxon>
        <taxon>Embryophyta</taxon>
        <taxon>Tracheophyta</taxon>
        <taxon>Spermatophyta</taxon>
        <taxon>Magnoliopsida</taxon>
        <taxon>eudicotyledons</taxon>
        <taxon>Gunneridae</taxon>
        <taxon>Pentapetalae</taxon>
        <taxon>asterids</taxon>
        <taxon>Ericales</taxon>
        <taxon>Theaceae</taxon>
        <taxon>Camellia</taxon>
    </lineage>
</organism>
<gene>
    <name evidence="1" type="ORF">LOK49_LG01G00978</name>
</gene>
<dbReference type="Proteomes" id="UP001060215">
    <property type="component" value="Chromosome 1"/>
</dbReference>
<proteinExistence type="predicted"/>
<comment type="caution">
    <text evidence="1">The sequence shown here is derived from an EMBL/GenBank/DDBJ whole genome shotgun (WGS) entry which is preliminary data.</text>
</comment>
<name>A0ACC0J6W6_9ERIC</name>
<sequence>MSSGSRVFCKSFLVPSLASTELIRFKFFRARTSSSNPSRVFRMATEPPSLSSSSDSSSVPASFAIDFLSLSVIVSRERDGYEGVKNPESIADHMYRMGLMALIASNRLLSDISIYGTMNMCIKMAIVHDIAEEKLSIHVKMTEALEFGEENSSKGSMNRGNER</sequence>
<evidence type="ECO:0000313" key="1">
    <source>
        <dbReference type="EMBL" id="KAI8032721.1"/>
    </source>
</evidence>
<keyword evidence="2" id="KW-1185">Reference proteome</keyword>
<dbReference type="EMBL" id="CM045758">
    <property type="protein sequence ID" value="KAI8032721.1"/>
    <property type="molecule type" value="Genomic_DNA"/>
</dbReference>
<accession>A0ACC0J6W6</accession>